<dbReference type="EMBL" id="NDIQ01000021">
    <property type="protein sequence ID" value="PRT55019.1"/>
    <property type="molecule type" value="Genomic_DNA"/>
</dbReference>
<dbReference type="GeneID" id="36516387"/>
<comment type="similarity">
    <text evidence="1">Belongs to the protein-tyrosine phosphatase family. Non-receptor class myotubularin subfamily.</text>
</comment>
<name>A0A2T0FJA4_9ASCO</name>
<dbReference type="InterPro" id="IPR016130">
    <property type="entry name" value="Tyr_Pase_AS"/>
</dbReference>
<evidence type="ECO:0000313" key="7">
    <source>
        <dbReference type="Proteomes" id="UP000238350"/>
    </source>
</evidence>
<feature type="region of interest" description="Disordered" evidence="4">
    <location>
        <begin position="530"/>
        <end position="591"/>
    </location>
</feature>
<evidence type="ECO:0000256" key="2">
    <source>
        <dbReference type="PIRSR" id="PIRSR630564-1"/>
    </source>
</evidence>
<dbReference type="SUPFAM" id="SSF52799">
    <property type="entry name" value="(Phosphotyrosine protein) phosphatases II"/>
    <property type="match status" value="1"/>
</dbReference>
<dbReference type="Proteomes" id="UP000238350">
    <property type="component" value="Unassembled WGS sequence"/>
</dbReference>
<sequence length="591" mass="67531">MDGIKVTQVPATLVRLGQQLEGTVHLTQHHMIFRTDQREIWISYPVVSEVVRRAATSSGSSALLRMVGKDFMFLSFQFASDDDAINVYDSLVSLCHPEDTSDLYAFVYRPAPPESNFNCWDLYDPVKEYRRMGIVPEDTSWRITNANNSFTLCPTYPPLLVVPGSISDTVLSYAAKFRSKGRLPVLSYYHQFNRCTISRCSQPLVGLKQHRSPQDEGLLRAIYATTETPRGYHGATVENLIVDLRPAGNAYAQTALGGGTENMDRYRPARKAYYGIDNLHVMRDSYNRVVEALRHGDVSDSTPSAVSLEKSQWLRHIEIILEGVAQVVQQVHFKCSHVVVHCSDGWDRTPQLTSLAMLLLDPYFRTLEGFAVLVEKEWVSFGHQFQIRNNDLGRKNFSTVEEDPSVFSNVTSFISETTRGRQSGPIFRQFLDCVYQLVYEHPNDFEFNERFLRRLLYHSYACQYGTFLLNNEREREEYRVREKTRSVWDYFMARKQQFLNLSYAATEEVKLPPAKSRWWAAAFGRSDADMNDPEAWRKDASPKRQSPSLTPNSANGSKPEDKSHTLAASLNQVTLDDTKRETTIQAEEVVT</sequence>
<reference evidence="6 7" key="1">
    <citation type="submission" date="2017-04" db="EMBL/GenBank/DDBJ databases">
        <title>Genome sequencing of [Candida] sorbophila.</title>
        <authorList>
            <person name="Ahn J.O."/>
        </authorList>
    </citation>
    <scope>NUCLEOTIDE SEQUENCE [LARGE SCALE GENOMIC DNA]</scope>
    <source>
        <strain evidence="6 7">DS02</strain>
    </source>
</reference>
<dbReference type="InterPro" id="IPR010569">
    <property type="entry name" value="Myotubularin-like_Pase_dom"/>
</dbReference>
<dbReference type="SUPFAM" id="SSF50729">
    <property type="entry name" value="PH domain-like"/>
    <property type="match status" value="1"/>
</dbReference>
<dbReference type="InterPro" id="IPR030564">
    <property type="entry name" value="Myotubularin"/>
</dbReference>
<feature type="binding site" evidence="3">
    <location>
        <begin position="342"/>
        <end position="348"/>
    </location>
    <ligand>
        <name>substrate</name>
    </ligand>
</feature>
<dbReference type="RefSeq" id="XP_024664964.1">
    <property type="nucleotide sequence ID" value="XM_024809196.1"/>
</dbReference>
<dbReference type="InterPro" id="IPR048994">
    <property type="entry name" value="PH-GRAM_MTMR6-9"/>
</dbReference>
<feature type="compositionally biased region" description="Polar residues" evidence="4">
    <location>
        <begin position="566"/>
        <end position="575"/>
    </location>
</feature>
<dbReference type="GO" id="GO:0004438">
    <property type="term" value="F:phosphatidylinositol-3-phosphate phosphatase activity"/>
    <property type="evidence" value="ECO:0007669"/>
    <property type="project" value="TreeGrafter"/>
</dbReference>
<evidence type="ECO:0000256" key="3">
    <source>
        <dbReference type="PIRSR" id="PIRSR630564-2"/>
    </source>
</evidence>
<evidence type="ECO:0000256" key="4">
    <source>
        <dbReference type="SAM" id="MobiDB-lite"/>
    </source>
</evidence>
<comment type="caution">
    <text evidence="6">The sequence shown here is derived from an EMBL/GenBank/DDBJ whole genome shotgun (WGS) entry which is preliminary data.</text>
</comment>
<feature type="domain" description="Myotubularin phosphatase" evidence="5">
    <location>
        <begin position="119"/>
        <end position="523"/>
    </location>
</feature>
<dbReference type="PANTHER" id="PTHR10807">
    <property type="entry name" value="MYOTUBULARIN-RELATED"/>
    <property type="match status" value="1"/>
</dbReference>
<evidence type="ECO:0000259" key="5">
    <source>
        <dbReference type="PROSITE" id="PS51339"/>
    </source>
</evidence>
<dbReference type="PROSITE" id="PS51339">
    <property type="entry name" value="PPASE_MYOTUBULARIN"/>
    <property type="match status" value="1"/>
</dbReference>
<organism evidence="6 7">
    <name type="scientific">Wickerhamiella sorbophila</name>
    <dbReference type="NCBI Taxonomy" id="45607"/>
    <lineage>
        <taxon>Eukaryota</taxon>
        <taxon>Fungi</taxon>
        <taxon>Dikarya</taxon>
        <taxon>Ascomycota</taxon>
        <taxon>Saccharomycotina</taxon>
        <taxon>Dipodascomycetes</taxon>
        <taxon>Dipodascales</taxon>
        <taxon>Trichomonascaceae</taxon>
        <taxon>Wickerhamiella</taxon>
    </lineage>
</organism>
<evidence type="ECO:0000313" key="6">
    <source>
        <dbReference type="EMBL" id="PRT55019.1"/>
    </source>
</evidence>
<gene>
    <name evidence="6" type="ORF">B9G98_02639</name>
</gene>
<dbReference type="PANTHER" id="PTHR10807:SF128">
    <property type="entry name" value="PHOSPHATIDYLINOSITOL-3,5-BISPHOSPHATE 3-PHOSPHATASE"/>
    <property type="match status" value="1"/>
</dbReference>
<dbReference type="InterPro" id="IPR011993">
    <property type="entry name" value="PH-like_dom_sf"/>
</dbReference>
<keyword evidence="7" id="KW-1185">Reference proteome</keyword>
<accession>A0A2T0FJA4</accession>
<dbReference type="InterPro" id="IPR029021">
    <property type="entry name" value="Prot-tyrosine_phosphatase-like"/>
</dbReference>
<dbReference type="GO" id="GO:0046856">
    <property type="term" value="P:phosphatidylinositol dephosphorylation"/>
    <property type="evidence" value="ECO:0007669"/>
    <property type="project" value="TreeGrafter"/>
</dbReference>
<proteinExistence type="inferred from homology"/>
<evidence type="ECO:0000256" key="1">
    <source>
        <dbReference type="ARBA" id="ARBA00007471"/>
    </source>
</evidence>
<dbReference type="Pfam" id="PF21098">
    <property type="entry name" value="PH-GRAM_MTMR6-like"/>
    <property type="match status" value="1"/>
</dbReference>
<dbReference type="PROSITE" id="PS00383">
    <property type="entry name" value="TYR_PHOSPHATASE_1"/>
    <property type="match status" value="1"/>
</dbReference>
<feature type="active site" description="Phosphocysteine intermediate" evidence="2">
    <location>
        <position position="342"/>
    </location>
</feature>
<protein>
    <submittedName>
        <fullName evidence="6">Phosphoinositide 3-phosphatase</fullName>
    </submittedName>
</protein>
<dbReference type="Pfam" id="PF06602">
    <property type="entry name" value="Myotub-related"/>
    <property type="match status" value="1"/>
</dbReference>
<feature type="compositionally biased region" description="Polar residues" evidence="4">
    <location>
        <begin position="543"/>
        <end position="556"/>
    </location>
</feature>
<dbReference type="Gene3D" id="2.30.29.30">
    <property type="entry name" value="Pleckstrin-homology domain (PH domain)/Phosphotyrosine-binding domain (PTB)"/>
    <property type="match status" value="1"/>
</dbReference>
<dbReference type="OrthoDB" id="271628at2759"/>
<dbReference type="GO" id="GO:0005737">
    <property type="term" value="C:cytoplasm"/>
    <property type="evidence" value="ECO:0007669"/>
    <property type="project" value="TreeGrafter"/>
</dbReference>
<dbReference type="GO" id="GO:0016020">
    <property type="term" value="C:membrane"/>
    <property type="evidence" value="ECO:0007669"/>
    <property type="project" value="TreeGrafter"/>
</dbReference>
<dbReference type="STRING" id="45607.A0A2T0FJA4"/>
<dbReference type="AlphaFoldDB" id="A0A2T0FJA4"/>